<dbReference type="RefSeq" id="WP_064806792.1">
    <property type="nucleotide sequence ID" value="NZ_CP016023.1"/>
</dbReference>
<protein>
    <submittedName>
        <fullName evidence="1">Uncharacterized protein</fullName>
    </submittedName>
</protein>
<gene>
    <name evidence="1" type="ORF">A9Y76_19240</name>
</gene>
<reference evidence="2" key="1">
    <citation type="submission" date="2016-06" db="EMBL/GenBank/DDBJ databases">
        <authorList>
            <person name="Xu Y."/>
            <person name="Nagy A."/>
            <person name="Yan X."/>
            <person name="Kim S.W."/>
            <person name="Haley B."/>
            <person name="Liu N.T."/>
            <person name="Nou X."/>
        </authorList>
    </citation>
    <scope>NUCLEOTIDE SEQUENCE [LARGE SCALE GENOMIC DNA]</scope>
    <source>
        <strain evidence="2">ATCC 49129</strain>
    </source>
</reference>
<dbReference type="Pfam" id="PF09998">
    <property type="entry name" value="DUF2239"/>
    <property type="match status" value="1"/>
</dbReference>
<dbReference type="Proteomes" id="UP000078572">
    <property type="component" value="Chromosome 2"/>
</dbReference>
<dbReference type="AlphaFoldDB" id="A0A192A367"/>
<organism evidence="1 2">
    <name type="scientific">Ralstonia insidiosa</name>
    <dbReference type="NCBI Taxonomy" id="190721"/>
    <lineage>
        <taxon>Bacteria</taxon>
        <taxon>Pseudomonadati</taxon>
        <taxon>Pseudomonadota</taxon>
        <taxon>Betaproteobacteria</taxon>
        <taxon>Burkholderiales</taxon>
        <taxon>Burkholderiaceae</taxon>
        <taxon>Ralstonia</taxon>
    </lineage>
</organism>
<accession>A0A192A367</accession>
<dbReference type="OrthoDB" id="282960at2"/>
<evidence type="ECO:0000313" key="2">
    <source>
        <dbReference type="Proteomes" id="UP000078572"/>
    </source>
</evidence>
<dbReference type="GeneID" id="61528167"/>
<sequence length="207" mass="22148">MDATAIHACTAFAGTRRLAGGPVRDVALAVKAHLDAHPDSQVLVFDNATAQPVELDLRGTLDDVLARLDRTRSTAPALADTECRPRGPGRPKLGVIAREVTLLPRHWDWLAAQPGGASVTLRKLVEDARRATEGADRRRAAQEAAYRFMAAMAGNAAGFEEATRALFAGDAGAFQSLTQTWPADVRDFAHKLARAAFDTHSQEEAAA</sequence>
<dbReference type="InterPro" id="IPR018715">
    <property type="entry name" value="DUF2239"/>
</dbReference>
<proteinExistence type="predicted"/>
<dbReference type="STRING" id="190721.ACS15_4074"/>
<name>A0A192A367_9RALS</name>
<keyword evidence="2" id="KW-1185">Reference proteome</keyword>
<evidence type="ECO:0000313" key="1">
    <source>
        <dbReference type="EMBL" id="ANJ74716.1"/>
    </source>
</evidence>
<dbReference type="EMBL" id="CP016023">
    <property type="protein sequence ID" value="ANJ74716.1"/>
    <property type="molecule type" value="Genomic_DNA"/>
</dbReference>